<keyword evidence="10 17" id="KW-0560">Oxidoreductase</keyword>
<dbReference type="AlphaFoldDB" id="A0A410P7M1"/>
<proteinExistence type="inferred from homology"/>
<dbReference type="GO" id="GO:0046872">
    <property type="term" value="F:metal ion binding"/>
    <property type="evidence" value="ECO:0007669"/>
    <property type="project" value="UniProtKB-KW"/>
</dbReference>
<keyword evidence="8" id="KW-0479">Metal-binding</keyword>
<dbReference type="GO" id="GO:0008616">
    <property type="term" value="P:tRNA queuosine(34) biosynthetic process"/>
    <property type="evidence" value="ECO:0007669"/>
    <property type="project" value="UniProtKB-UniRule"/>
</dbReference>
<evidence type="ECO:0000256" key="14">
    <source>
        <dbReference type="ARBA" id="ARBA00023284"/>
    </source>
</evidence>
<feature type="disulfide bond" description="Redox-active" evidence="17">
    <location>
        <begin position="164"/>
        <end position="166"/>
    </location>
</feature>
<evidence type="ECO:0000256" key="2">
    <source>
        <dbReference type="ARBA" id="ARBA00004691"/>
    </source>
</evidence>
<keyword evidence="11" id="KW-0408">Iron</keyword>
<evidence type="ECO:0000256" key="1">
    <source>
        <dbReference type="ARBA" id="ARBA00002268"/>
    </source>
</evidence>
<evidence type="ECO:0000256" key="15">
    <source>
        <dbReference type="ARBA" id="ARBA00031446"/>
    </source>
</evidence>
<dbReference type="EC" id="1.17.99.6" evidence="4 17"/>
<dbReference type="EMBL" id="CP019384">
    <property type="protein sequence ID" value="QAT17974.1"/>
    <property type="molecule type" value="Genomic_DNA"/>
</dbReference>
<dbReference type="Pfam" id="PF02677">
    <property type="entry name" value="QueH"/>
    <property type="match status" value="1"/>
</dbReference>
<comment type="caution">
    <text evidence="17">Lacks conserved residue(s) required for the propagation of feature annotation.</text>
</comment>
<dbReference type="GO" id="GO:0051539">
    <property type="term" value="F:4 iron, 4 sulfur cluster binding"/>
    <property type="evidence" value="ECO:0007669"/>
    <property type="project" value="UniProtKB-KW"/>
</dbReference>
<keyword evidence="7 17" id="KW-0819">tRNA processing</keyword>
<evidence type="ECO:0000256" key="6">
    <source>
        <dbReference type="ARBA" id="ARBA00022485"/>
    </source>
</evidence>
<comment type="catalytic activity">
    <reaction evidence="16 17">
        <text>epoxyqueuosine(34) in tRNA + AH2 = queuosine(34) in tRNA + A + H2O</text>
        <dbReference type="Rhea" id="RHEA:32159"/>
        <dbReference type="Rhea" id="RHEA-COMP:18571"/>
        <dbReference type="Rhea" id="RHEA-COMP:18582"/>
        <dbReference type="ChEBI" id="CHEBI:13193"/>
        <dbReference type="ChEBI" id="CHEBI:15377"/>
        <dbReference type="ChEBI" id="CHEBI:17499"/>
        <dbReference type="ChEBI" id="CHEBI:194431"/>
        <dbReference type="ChEBI" id="CHEBI:194443"/>
        <dbReference type="EC" id="1.17.99.6"/>
    </reaction>
</comment>
<keyword evidence="19" id="KW-1185">Reference proteome</keyword>
<evidence type="ECO:0000313" key="18">
    <source>
        <dbReference type="EMBL" id="QAT17974.1"/>
    </source>
</evidence>
<dbReference type="InterPro" id="IPR003828">
    <property type="entry name" value="QueH"/>
</dbReference>
<evidence type="ECO:0000256" key="10">
    <source>
        <dbReference type="ARBA" id="ARBA00023002"/>
    </source>
</evidence>
<organism evidence="18 19">
    <name type="scientific">Velamenicoccus archaeovorus</name>
    <dbReference type="NCBI Taxonomy" id="1930593"/>
    <lineage>
        <taxon>Bacteria</taxon>
        <taxon>Pseudomonadati</taxon>
        <taxon>Candidatus Omnitrophota</taxon>
        <taxon>Candidatus Velamenicoccus</taxon>
    </lineage>
</organism>
<dbReference type="HAMAP" id="MF_02089">
    <property type="entry name" value="QueH"/>
    <property type="match status" value="1"/>
</dbReference>
<protein>
    <recommendedName>
        <fullName evidence="5 17">Epoxyqueuosine reductase QueH</fullName>
        <ecNumber evidence="4 17">1.17.99.6</ecNumber>
    </recommendedName>
    <alternativeName>
        <fullName evidence="15 17">Queuosine biosynthesis protein QueH</fullName>
    </alternativeName>
</protein>
<comment type="function">
    <text evidence="1 17">Catalyzes the conversion of epoxyqueuosine (oQ) to queuosine (Q), which is a hypermodified base found in the wobble positions of tRNA(Asp), tRNA(Asn), tRNA(His) and tRNA(Tyr).</text>
</comment>
<dbReference type="OrthoDB" id="9801033at2"/>
<evidence type="ECO:0000256" key="13">
    <source>
        <dbReference type="ARBA" id="ARBA00023157"/>
    </source>
</evidence>
<keyword evidence="6" id="KW-0004">4Fe-4S</keyword>
<comment type="similarity">
    <text evidence="3 17">Belongs to the QueH family.</text>
</comment>
<evidence type="ECO:0000256" key="3">
    <source>
        <dbReference type="ARBA" id="ARBA00008207"/>
    </source>
</evidence>
<dbReference type="GO" id="GO:0052693">
    <property type="term" value="F:epoxyqueuosine reductase activity"/>
    <property type="evidence" value="ECO:0007669"/>
    <property type="project" value="UniProtKB-UniRule"/>
</dbReference>
<sequence>MKVLLHICCGPCAIYPASLLREEGFEVEGFFYNPNIHPYSEYLRRYEAVLAASERLNLSTIYHRYDFERFLKLVSCVEDRTRRHSLCWRIRLEETAKAAGDHGIGAFTTTLLSSPYQDIGEIARLGQEIAQGHGLEFIVRNFRKGFAESHKLSREWELYHQNYCGCIYSEKESVEQRNKKRPPDARLRA</sequence>
<dbReference type="KEGG" id="vai:BU251_01205"/>
<evidence type="ECO:0000256" key="17">
    <source>
        <dbReference type="HAMAP-Rule" id="MF_02089"/>
    </source>
</evidence>
<dbReference type="PANTHER" id="PTHR36701:SF1">
    <property type="entry name" value="EPOXYQUEUOSINE REDUCTASE QUEH"/>
    <property type="match status" value="1"/>
</dbReference>
<dbReference type="Proteomes" id="UP000287243">
    <property type="component" value="Chromosome"/>
</dbReference>
<evidence type="ECO:0000256" key="7">
    <source>
        <dbReference type="ARBA" id="ARBA00022694"/>
    </source>
</evidence>
<keyword evidence="13 17" id="KW-1015">Disulfide bond</keyword>
<evidence type="ECO:0000256" key="9">
    <source>
        <dbReference type="ARBA" id="ARBA00022785"/>
    </source>
</evidence>
<keyword evidence="12" id="KW-0411">Iron-sulfur</keyword>
<evidence type="ECO:0000313" key="19">
    <source>
        <dbReference type="Proteomes" id="UP000287243"/>
    </source>
</evidence>
<evidence type="ECO:0000256" key="5">
    <source>
        <dbReference type="ARBA" id="ARBA00016895"/>
    </source>
</evidence>
<evidence type="ECO:0000256" key="11">
    <source>
        <dbReference type="ARBA" id="ARBA00023004"/>
    </source>
</evidence>
<evidence type="ECO:0000256" key="4">
    <source>
        <dbReference type="ARBA" id="ARBA00012622"/>
    </source>
</evidence>
<evidence type="ECO:0000256" key="12">
    <source>
        <dbReference type="ARBA" id="ARBA00023014"/>
    </source>
</evidence>
<dbReference type="PANTHER" id="PTHR36701">
    <property type="entry name" value="EPOXYQUEUOSINE REDUCTASE QUEH"/>
    <property type="match status" value="1"/>
</dbReference>
<evidence type="ECO:0000256" key="16">
    <source>
        <dbReference type="ARBA" id="ARBA00047415"/>
    </source>
</evidence>
<dbReference type="UniPathway" id="UPA00392"/>
<comment type="pathway">
    <text evidence="2 17">tRNA modification; tRNA-queuosine biosynthesis.</text>
</comment>
<evidence type="ECO:0000256" key="8">
    <source>
        <dbReference type="ARBA" id="ARBA00022723"/>
    </source>
</evidence>
<keyword evidence="14 17" id="KW-0676">Redox-active center</keyword>
<reference evidence="18 19" key="1">
    <citation type="submission" date="2017-01" db="EMBL/GenBank/DDBJ databases">
        <title>First insights into the biology of 'candidatus Vampirococcus archaeovorus'.</title>
        <authorList>
            <person name="Kizina J."/>
            <person name="Jordan S."/>
            <person name="Stueber K."/>
            <person name="Reinhardt R."/>
            <person name="Harder J."/>
        </authorList>
    </citation>
    <scope>NUCLEOTIDE SEQUENCE [LARGE SCALE GENOMIC DNA]</scope>
    <source>
        <strain evidence="18 19">LiM</strain>
    </source>
</reference>
<accession>A0A410P7M1</accession>
<gene>
    <name evidence="17" type="primary">queH</name>
    <name evidence="18" type="ORF">BU251_01205</name>
</gene>
<keyword evidence="9 17" id="KW-0671">Queuosine biosynthesis</keyword>
<name>A0A410P7M1_VELA1</name>